<evidence type="ECO:0000313" key="3">
    <source>
        <dbReference type="Proteomes" id="UP001239462"/>
    </source>
</evidence>
<sequence>MERPRPSSPRLSSPQCSFGGDRSTRRSFLTRASAIATASALFAQVASADDSAQSETPVSIKVDRHRLMRCRMELEVKGNVKVPSDPVQSKKTKTALPVNSTASLDYEERLLSPEGTVEESEVVAAERFYHTASNLSVLNKTSVEHQLRESMRHVIVRREMLPEVVYSPEGYFRHDELSLLKIPVSSVAIDRLLPAQAVIKGDRYELDLESLRSVLNLSTLESGKVEAVVSAIDDGNVRFQIEGDVEGSVDGVSTRMRLLGKMTYDRSVKACTWLAMALHETREISRAEPGFDILAKVRLLRQPLEQPVRLPAEAHVVDFENPPPENRLFVELKSDHCQAAVMMDRRWRMISDDPGQCVMRMVEHDNSIAQCNLRKLTDLPAGKHLTLEAFEADVKRTLGNQLVQLVEADQGLSALGLRILRVVADGETQGVPVRWIMMHFSDDTGKRVHSTFTMAGQKVEDFAGCDAQFGDSLQFLSSGKGESESADPTAQASAEKQTSPIVAEPNDASLELSAPEAEIATKPPQSASDLK</sequence>
<keyword evidence="3" id="KW-1185">Reference proteome</keyword>
<gene>
    <name evidence="2" type="ORF">QTN89_08445</name>
</gene>
<evidence type="ECO:0000313" key="2">
    <source>
        <dbReference type="EMBL" id="MDM4015453.1"/>
    </source>
</evidence>
<proteinExistence type="predicted"/>
<dbReference type="InterPro" id="IPR006311">
    <property type="entry name" value="TAT_signal"/>
</dbReference>
<dbReference type="RefSeq" id="WP_289162945.1">
    <property type="nucleotide sequence ID" value="NZ_JASZZN010000005.1"/>
</dbReference>
<dbReference type="EMBL" id="JASZZN010000005">
    <property type="protein sequence ID" value="MDM4015453.1"/>
    <property type="molecule type" value="Genomic_DNA"/>
</dbReference>
<reference evidence="2 3" key="1">
    <citation type="submission" date="2023-06" db="EMBL/GenBank/DDBJ databases">
        <title>Roseiconus lacunae JC819 isolated from Gulf of Mannar region, Tamil Nadu.</title>
        <authorList>
            <person name="Pk S."/>
            <person name="Ch S."/>
            <person name="Ch V.R."/>
        </authorList>
    </citation>
    <scope>NUCLEOTIDE SEQUENCE [LARGE SCALE GENOMIC DNA]</scope>
    <source>
        <strain evidence="2 3">JC819</strain>
    </source>
</reference>
<name>A0ABT7PG34_9BACT</name>
<evidence type="ECO:0008006" key="4">
    <source>
        <dbReference type="Google" id="ProtNLM"/>
    </source>
</evidence>
<feature type="region of interest" description="Disordered" evidence="1">
    <location>
        <begin position="476"/>
        <end position="531"/>
    </location>
</feature>
<protein>
    <recommendedName>
        <fullName evidence="4">Secreted protein</fullName>
    </recommendedName>
</protein>
<feature type="region of interest" description="Disordered" evidence="1">
    <location>
        <begin position="1"/>
        <end position="23"/>
    </location>
</feature>
<dbReference type="Proteomes" id="UP001239462">
    <property type="component" value="Unassembled WGS sequence"/>
</dbReference>
<organism evidence="2 3">
    <name type="scientific">Roseiconus lacunae</name>
    <dbReference type="NCBI Taxonomy" id="2605694"/>
    <lineage>
        <taxon>Bacteria</taxon>
        <taxon>Pseudomonadati</taxon>
        <taxon>Planctomycetota</taxon>
        <taxon>Planctomycetia</taxon>
        <taxon>Pirellulales</taxon>
        <taxon>Pirellulaceae</taxon>
        <taxon>Roseiconus</taxon>
    </lineage>
</organism>
<accession>A0ABT7PG34</accession>
<feature type="compositionally biased region" description="Polar residues" evidence="1">
    <location>
        <begin position="486"/>
        <end position="500"/>
    </location>
</feature>
<evidence type="ECO:0000256" key="1">
    <source>
        <dbReference type="SAM" id="MobiDB-lite"/>
    </source>
</evidence>
<comment type="caution">
    <text evidence="2">The sequence shown here is derived from an EMBL/GenBank/DDBJ whole genome shotgun (WGS) entry which is preliminary data.</text>
</comment>
<dbReference type="PROSITE" id="PS51318">
    <property type="entry name" value="TAT"/>
    <property type="match status" value="1"/>
</dbReference>